<gene>
    <name evidence="9" type="ORF">EYR15_04055</name>
</gene>
<sequence length="474" mass="53138">MNFDFTARGVATLLFRYMKMIVGITAMFVVLALIYFFTATNIYQAQASLVLRFGSDIRPELAVDDRQIVVPSGKDERREMIENYLRIVQSREYAERLVKEFGVQTLYPKIYANPPRLGTADDVAVDVLRDSISAKSGASTNVVEISLFHQSRELGEKLLKRLIEMSIETQAELYENPQLAFTADQTKAAQALLEEKQAALNAKRRQSGIFEYEKQFELLLAQQSSASDNIYTLNARAAEAEGKQAKLEQILGTVPTNVASIVDATKYKEIQDLGNELNQLRAASTPTARAALADKERQYQQRLREIQSLNRGGSTDIYQSLLADYLRSSADVEAARKSMDYWAGERRALSSRIENMQRDNQAIVDLTREVDLADASYRVLARKYSDASVNQRLNDEGITRISVIDEPYSDPKPARPRKFLLLAAALIGSLLVSGTIIVLREALSDRIASPHEIEQGLRLKVISAFPKFDPRPAT</sequence>
<dbReference type="PANTHER" id="PTHR32309">
    <property type="entry name" value="TYROSINE-PROTEIN KINASE"/>
    <property type="match status" value="1"/>
</dbReference>
<dbReference type="GO" id="GO:0005886">
    <property type="term" value="C:plasma membrane"/>
    <property type="evidence" value="ECO:0007669"/>
    <property type="project" value="UniProtKB-SubCell"/>
</dbReference>
<dbReference type="Proteomes" id="UP000291613">
    <property type="component" value="Unassembled WGS sequence"/>
</dbReference>
<keyword evidence="10" id="KW-1185">Reference proteome</keyword>
<dbReference type="InterPro" id="IPR003856">
    <property type="entry name" value="LPS_length_determ_N"/>
</dbReference>
<protein>
    <recommendedName>
        <fullName evidence="11">Lipopolysaccharide biosynthesis protein</fullName>
    </recommendedName>
</protein>
<dbReference type="Pfam" id="PF02706">
    <property type="entry name" value="Wzz"/>
    <property type="match status" value="1"/>
</dbReference>
<evidence type="ECO:0000256" key="2">
    <source>
        <dbReference type="ARBA" id="ARBA00022475"/>
    </source>
</evidence>
<dbReference type="InterPro" id="IPR032807">
    <property type="entry name" value="GNVR"/>
</dbReference>
<evidence type="ECO:0000313" key="9">
    <source>
        <dbReference type="EMBL" id="TBN54043.1"/>
    </source>
</evidence>
<feature type="transmembrane region" description="Helical" evidence="6">
    <location>
        <begin position="419"/>
        <end position="439"/>
    </location>
</feature>
<keyword evidence="4 6" id="KW-1133">Transmembrane helix</keyword>
<evidence type="ECO:0000256" key="3">
    <source>
        <dbReference type="ARBA" id="ARBA00022692"/>
    </source>
</evidence>
<evidence type="ECO:0000256" key="4">
    <source>
        <dbReference type="ARBA" id="ARBA00022989"/>
    </source>
</evidence>
<feature type="transmembrane region" description="Helical" evidence="6">
    <location>
        <begin position="20"/>
        <end position="43"/>
    </location>
</feature>
<dbReference type="GO" id="GO:0004713">
    <property type="term" value="F:protein tyrosine kinase activity"/>
    <property type="evidence" value="ECO:0007669"/>
    <property type="project" value="TreeGrafter"/>
</dbReference>
<keyword evidence="3 6" id="KW-0812">Transmembrane</keyword>
<evidence type="ECO:0000256" key="5">
    <source>
        <dbReference type="ARBA" id="ARBA00023136"/>
    </source>
</evidence>
<evidence type="ECO:0008006" key="11">
    <source>
        <dbReference type="Google" id="ProtNLM"/>
    </source>
</evidence>
<proteinExistence type="predicted"/>
<keyword evidence="2" id="KW-1003">Cell membrane</keyword>
<feature type="domain" description="Polysaccharide chain length determinant N-terminal" evidence="7">
    <location>
        <begin position="13"/>
        <end position="100"/>
    </location>
</feature>
<dbReference type="PANTHER" id="PTHR32309:SF13">
    <property type="entry name" value="FERRIC ENTEROBACTIN TRANSPORT PROTEIN FEPE"/>
    <property type="match status" value="1"/>
</dbReference>
<organism evidence="9 10">
    <name type="scientific">Hansschlegelia quercus</name>
    <dbReference type="NCBI Taxonomy" id="2528245"/>
    <lineage>
        <taxon>Bacteria</taxon>
        <taxon>Pseudomonadati</taxon>
        <taxon>Pseudomonadota</taxon>
        <taxon>Alphaproteobacteria</taxon>
        <taxon>Hyphomicrobiales</taxon>
        <taxon>Methylopilaceae</taxon>
        <taxon>Hansschlegelia</taxon>
    </lineage>
</organism>
<name>A0A4Q9GIK3_9HYPH</name>
<comment type="subcellular location">
    <subcellularLocation>
        <location evidence="1">Cell membrane</location>
        <topology evidence="1">Multi-pass membrane protein</topology>
    </subcellularLocation>
</comment>
<dbReference type="InterPro" id="IPR050445">
    <property type="entry name" value="Bact_polysacc_biosynth/exp"/>
</dbReference>
<feature type="domain" description="Tyrosine-protein kinase G-rich" evidence="8">
    <location>
        <begin position="360"/>
        <end position="442"/>
    </location>
</feature>
<reference evidence="9 10" key="1">
    <citation type="submission" date="2019-02" db="EMBL/GenBank/DDBJ databases">
        <title>Hansschlegelia quercus sp. nov., a novel methylotrophic bacterium from buds of oak (Quercus robur L.).</title>
        <authorList>
            <person name="Agafonova N.V."/>
            <person name="Kaparullina E.N."/>
            <person name="Grouzdev D.S."/>
            <person name="Doronina N.V."/>
        </authorList>
    </citation>
    <scope>NUCLEOTIDE SEQUENCE [LARGE SCALE GENOMIC DNA]</scope>
    <source>
        <strain evidence="9 10">Dub</strain>
    </source>
</reference>
<keyword evidence="5 6" id="KW-0472">Membrane</keyword>
<evidence type="ECO:0000256" key="1">
    <source>
        <dbReference type="ARBA" id="ARBA00004651"/>
    </source>
</evidence>
<dbReference type="RefSeq" id="WP_131001638.1">
    <property type="nucleotide sequence ID" value="NZ_JBHSZR010000005.1"/>
</dbReference>
<accession>A0A4Q9GIK3</accession>
<dbReference type="Pfam" id="PF13807">
    <property type="entry name" value="GNVR"/>
    <property type="match status" value="1"/>
</dbReference>
<dbReference type="EMBL" id="SIUB01000002">
    <property type="protein sequence ID" value="TBN54043.1"/>
    <property type="molecule type" value="Genomic_DNA"/>
</dbReference>
<comment type="caution">
    <text evidence="9">The sequence shown here is derived from an EMBL/GenBank/DDBJ whole genome shotgun (WGS) entry which is preliminary data.</text>
</comment>
<dbReference type="OrthoDB" id="7374718at2"/>
<dbReference type="AlphaFoldDB" id="A0A4Q9GIK3"/>
<evidence type="ECO:0000256" key="6">
    <source>
        <dbReference type="SAM" id="Phobius"/>
    </source>
</evidence>
<evidence type="ECO:0000259" key="8">
    <source>
        <dbReference type="Pfam" id="PF13807"/>
    </source>
</evidence>
<evidence type="ECO:0000259" key="7">
    <source>
        <dbReference type="Pfam" id="PF02706"/>
    </source>
</evidence>
<evidence type="ECO:0000313" key="10">
    <source>
        <dbReference type="Proteomes" id="UP000291613"/>
    </source>
</evidence>